<dbReference type="EMBL" id="JBBCAQ010000037">
    <property type="protein sequence ID" value="KAK7573324.1"/>
    <property type="molecule type" value="Genomic_DNA"/>
</dbReference>
<feature type="region of interest" description="Disordered" evidence="1">
    <location>
        <begin position="1"/>
        <end position="22"/>
    </location>
</feature>
<reference evidence="2 3" key="1">
    <citation type="submission" date="2024-03" db="EMBL/GenBank/DDBJ databases">
        <title>Adaptation during the transition from Ophiocordyceps entomopathogen to insect associate is accompanied by gene loss and intensified selection.</title>
        <authorList>
            <person name="Ward C.M."/>
            <person name="Onetto C.A."/>
            <person name="Borneman A.R."/>
        </authorList>
    </citation>
    <scope>NUCLEOTIDE SEQUENCE [LARGE SCALE GENOMIC DNA]</scope>
    <source>
        <strain evidence="2">AWRI1</strain>
        <tissue evidence="2">Single Adult Female</tissue>
    </source>
</reference>
<keyword evidence="3" id="KW-1185">Reference proteome</keyword>
<dbReference type="Proteomes" id="UP001367676">
    <property type="component" value="Unassembled WGS sequence"/>
</dbReference>
<feature type="compositionally biased region" description="Basic and acidic residues" evidence="1">
    <location>
        <begin position="1"/>
        <end position="14"/>
    </location>
</feature>
<feature type="region of interest" description="Disordered" evidence="1">
    <location>
        <begin position="36"/>
        <end position="74"/>
    </location>
</feature>
<comment type="caution">
    <text evidence="2">The sequence shown here is derived from an EMBL/GenBank/DDBJ whole genome shotgun (WGS) entry which is preliminary data.</text>
</comment>
<proteinExistence type="predicted"/>
<evidence type="ECO:0000313" key="2">
    <source>
        <dbReference type="EMBL" id="KAK7573324.1"/>
    </source>
</evidence>
<dbReference type="AlphaFoldDB" id="A0AAN9T7B0"/>
<organism evidence="2 3">
    <name type="scientific">Parthenolecanium corni</name>
    <dbReference type="NCBI Taxonomy" id="536013"/>
    <lineage>
        <taxon>Eukaryota</taxon>
        <taxon>Metazoa</taxon>
        <taxon>Ecdysozoa</taxon>
        <taxon>Arthropoda</taxon>
        <taxon>Hexapoda</taxon>
        <taxon>Insecta</taxon>
        <taxon>Pterygota</taxon>
        <taxon>Neoptera</taxon>
        <taxon>Paraneoptera</taxon>
        <taxon>Hemiptera</taxon>
        <taxon>Sternorrhyncha</taxon>
        <taxon>Coccoidea</taxon>
        <taxon>Coccidae</taxon>
        <taxon>Parthenolecanium</taxon>
    </lineage>
</organism>
<feature type="compositionally biased region" description="Basic residues" evidence="1">
    <location>
        <begin position="36"/>
        <end position="45"/>
    </location>
</feature>
<evidence type="ECO:0000313" key="3">
    <source>
        <dbReference type="Proteomes" id="UP001367676"/>
    </source>
</evidence>
<gene>
    <name evidence="2" type="ORF">V9T40_010515</name>
</gene>
<name>A0AAN9T7B0_9HEMI</name>
<sequence>MEMKPERGETRRVPCDFPESWTDKSKKVSASFRMIRATRRRRRRRAESARVSLDIAGGGGGGREIEEKGRRLRG</sequence>
<protein>
    <submittedName>
        <fullName evidence="2">Uncharacterized protein</fullName>
    </submittedName>
</protein>
<accession>A0AAN9T7B0</accession>
<evidence type="ECO:0000256" key="1">
    <source>
        <dbReference type="SAM" id="MobiDB-lite"/>
    </source>
</evidence>
<feature type="compositionally biased region" description="Basic and acidic residues" evidence="1">
    <location>
        <begin position="63"/>
        <end position="74"/>
    </location>
</feature>